<dbReference type="RefSeq" id="WP_151487193.1">
    <property type="nucleotide sequence ID" value="NZ_BAAAIN010000001.1"/>
</dbReference>
<gene>
    <name evidence="1" type="ORF">F6W70_15405</name>
</gene>
<accession>A0AAD3X1Y7</accession>
<dbReference type="Proteomes" id="UP000436027">
    <property type="component" value="Unassembled WGS sequence"/>
</dbReference>
<evidence type="ECO:0000313" key="1">
    <source>
        <dbReference type="EMBL" id="KAB1883958.1"/>
    </source>
</evidence>
<sequence>MSGIRIQCQNGRTVAAVEISSAGARRIRIEQLSIPQAEPLSRRPEPAGLPHVLDLDELADSTLHTLPVACGCGRRSVALDTRDLRQRLDAGERRITLRHGASTRTRPAPVFCEGGFSVAGLHRVGPALHVAYLENGFQQDVPLAALDEAPTVPCRCGRTVILDPRVLPNALDADTLLRLPHVVGR</sequence>
<evidence type="ECO:0000313" key="2">
    <source>
        <dbReference type="Proteomes" id="UP000436027"/>
    </source>
</evidence>
<organism evidence="1 2">
    <name type="scientific">Microbacterium maritypicum</name>
    <name type="common">Microbacterium liquefaciens</name>
    <dbReference type="NCBI Taxonomy" id="33918"/>
    <lineage>
        <taxon>Bacteria</taxon>
        <taxon>Bacillati</taxon>
        <taxon>Actinomycetota</taxon>
        <taxon>Actinomycetes</taxon>
        <taxon>Micrococcales</taxon>
        <taxon>Microbacteriaceae</taxon>
        <taxon>Microbacterium</taxon>
    </lineage>
</organism>
<dbReference type="EMBL" id="WAAQ01000002">
    <property type="protein sequence ID" value="KAB1883958.1"/>
    <property type="molecule type" value="Genomic_DNA"/>
</dbReference>
<proteinExistence type="predicted"/>
<protein>
    <submittedName>
        <fullName evidence="1">Uncharacterized protein</fullName>
    </submittedName>
</protein>
<dbReference type="AlphaFoldDB" id="A0AAD3X1Y7"/>
<reference evidence="1 2" key="1">
    <citation type="submission" date="2019-09" db="EMBL/GenBank/DDBJ databases">
        <title>Whole genome sequencing of Microbacterium maritypicum.</title>
        <authorList>
            <person name="Lenchi N."/>
        </authorList>
    </citation>
    <scope>NUCLEOTIDE SEQUENCE [LARGE SCALE GENOMIC DNA]</scope>
    <source>
        <strain evidence="1 2">DSM 12512</strain>
    </source>
</reference>
<name>A0AAD3X1Y7_MICMQ</name>
<comment type="caution">
    <text evidence="1">The sequence shown here is derived from an EMBL/GenBank/DDBJ whole genome shotgun (WGS) entry which is preliminary data.</text>
</comment>